<organism evidence="2 3">
    <name type="scientific">Caulobacter endophyticus</name>
    <dbReference type="NCBI Taxonomy" id="2172652"/>
    <lineage>
        <taxon>Bacteria</taxon>
        <taxon>Pseudomonadati</taxon>
        <taxon>Pseudomonadota</taxon>
        <taxon>Alphaproteobacteria</taxon>
        <taxon>Caulobacterales</taxon>
        <taxon>Caulobacteraceae</taxon>
        <taxon>Caulobacter</taxon>
    </lineage>
</organism>
<comment type="caution">
    <text evidence="2">The sequence shown here is derived from an EMBL/GenBank/DDBJ whole genome shotgun (WGS) entry which is preliminary data.</text>
</comment>
<dbReference type="InterPro" id="IPR037053">
    <property type="entry name" value="Phage_tail_collar_dom_sf"/>
</dbReference>
<evidence type="ECO:0000259" key="1">
    <source>
        <dbReference type="Pfam" id="PF07484"/>
    </source>
</evidence>
<dbReference type="Pfam" id="PF07484">
    <property type="entry name" value="Collar"/>
    <property type="match status" value="1"/>
</dbReference>
<proteinExistence type="predicted"/>
<dbReference type="SUPFAM" id="SSF88874">
    <property type="entry name" value="Receptor-binding domain of short tail fibre protein gp12"/>
    <property type="match status" value="1"/>
</dbReference>
<name>A0A2T9KC69_9CAUL</name>
<keyword evidence="3" id="KW-1185">Reference proteome</keyword>
<gene>
    <name evidence="2" type="ORF">DDF67_03290</name>
</gene>
<evidence type="ECO:0000313" key="2">
    <source>
        <dbReference type="EMBL" id="PVM93451.1"/>
    </source>
</evidence>
<dbReference type="AlphaFoldDB" id="A0A2T9KC69"/>
<feature type="domain" description="Phage tail collar" evidence="1">
    <location>
        <begin position="7"/>
        <end position="61"/>
    </location>
</feature>
<dbReference type="Proteomes" id="UP000245073">
    <property type="component" value="Unassembled WGS sequence"/>
</dbReference>
<dbReference type="InterPro" id="IPR011083">
    <property type="entry name" value="Phage_tail_collar_dom"/>
</dbReference>
<dbReference type="OrthoDB" id="9810174at2"/>
<dbReference type="Gene3D" id="3.90.1340.10">
    <property type="entry name" value="Phage tail collar domain"/>
    <property type="match status" value="1"/>
</dbReference>
<sequence length="205" mass="20666">MDFYMAMIVQFAGNFAPRNFMYTNGQLISIAQNTALFSLLGTTFGGNGQTTFGLPDLRGRTMVGPGQGPGLPSYVQGEVAGSPTTTLNILNMPMHNHPATFTPAGSPSAAISALSGVADGQQAGVPTAGAQLANTYEGSSFTSPGIYAPTGTAGTPVNLASAPVTGVGGSVAVGITGGSQPFANMQPYLGLQSIICVSGIFPSRN</sequence>
<dbReference type="EMBL" id="QDKQ01000018">
    <property type="protein sequence ID" value="PVM93451.1"/>
    <property type="molecule type" value="Genomic_DNA"/>
</dbReference>
<reference evidence="2 3" key="1">
    <citation type="submission" date="2018-04" db="EMBL/GenBank/DDBJ databases">
        <title>The genome sequence of Caulobacter sp. 744.</title>
        <authorList>
            <person name="Gao J."/>
            <person name="Sun J."/>
        </authorList>
    </citation>
    <scope>NUCLEOTIDE SEQUENCE [LARGE SCALE GENOMIC DNA]</scope>
    <source>
        <strain evidence="2 3">774</strain>
    </source>
</reference>
<accession>A0A2T9KC69</accession>
<protein>
    <submittedName>
        <fullName evidence="2">Phage tail protein</fullName>
    </submittedName>
</protein>
<evidence type="ECO:0000313" key="3">
    <source>
        <dbReference type="Proteomes" id="UP000245073"/>
    </source>
</evidence>